<proteinExistence type="inferred from homology"/>
<dbReference type="GO" id="GO:0080120">
    <property type="term" value="P:CAAX-box protein maturation"/>
    <property type="evidence" value="ECO:0007669"/>
    <property type="project" value="UniProtKB-ARBA"/>
</dbReference>
<dbReference type="PATRIC" id="fig|1423772.3.peg.1258"/>
<sequence length="212" mass="24116">MKKKLQLNSLIILSVYCGTMTLIPLLWMIFKNAWYYPVVTVLELIGCGTMLYLAHKFSFKDRFLRASKKLALRQEIYYIIFGTLALILWQWLSSYIESALLGQPSYSANTGYLLTVLTKYPYYLVNIVILAPIMEEFVFRKALFANLSSVIDPIGAALASSLLFSFAHQDGHYLTYAGIGLVLCFLYAKTGRLRITILSHSLMNLLIIISAW</sequence>
<dbReference type="Proteomes" id="UP000051612">
    <property type="component" value="Unassembled WGS sequence"/>
</dbReference>
<evidence type="ECO:0000256" key="1">
    <source>
        <dbReference type="ARBA" id="ARBA00009067"/>
    </source>
</evidence>
<comment type="caution">
    <text evidence="4">The sequence shown here is derived from an EMBL/GenBank/DDBJ whole genome shotgun (WGS) entry which is preliminary data.</text>
</comment>
<name>A0A0R2B249_9LACO</name>
<dbReference type="PANTHER" id="PTHR36435:SF6">
    <property type="entry name" value="ABORTIVE INFECTION PROTEIN"/>
    <property type="match status" value="1"/>
</dbReference>
<dbReference type="AlphaFoldDB" id="A0A0R2B249"/>
<feature type="transmembrane region" description="Helical" evidence="2">
    <location>
        <begin position="112"/>
        <end position="131"/>
    </location>
</feature>
<dbReference type="GO" id="GO:0004175">
    <property type="term" value="F:endopeptidase activity"/>
    <property type="evidence" value="ECO:0007669"/>
    <property type="project" value="UniProtKB-ARBA"/>
</dbReference>
<evidence type="ECO:0000313" key="4">
    <source>
        <dbReference type="EMBL" id="KRM73146.1"/>
    </source>
</evidence>
<accession>A0A0R2B249</accession>
<keyword evidence="2" id="KW-1133">Transmembrane helix</keyword>
<reference evidence="4 5" key="1">
    <citation type="journal article" date="2015" name="Genome Announc.">
        <title>Expanding the biotechnology potential of lactobacilli through comparative genomics of 213 strains and associated genera.</title>
        <authorList>
            <person name="Sun Z."/>
            <person name="Harris H.M."/>
            <person name="McCann A."/>
            <person name="Guo C."/>
            <person name="Argimon S."/>
            <person name="Zhang W."/>
            <person name="Yang X."/>
            <person name="Jeffery I.B."/>
            <person name="Cooney J.C."/>
            <person name="Kagawa T.F."/>
            <person name="Liu W."/>
            <person name="Song Y."/>
            <person name="Salvetti E."/>
            <person name="Wrobel A."/>
            <person name="Rasinkangas P."/>
            <person name="Parkhill J."/>
            <person name="Rea M.C."/>
            <person name="O'Sullivan O."/>
            <person name="Ritari J."/>
            <person name="Douillard F.P."/>
            <person name="Paul Ross R."/>
            <person name="Yang R."/>
            <person name="Briner A.E."/>
            <person name="Felis G.E."/>
            <person name="de Vos W.M."/>
            <person name="Barrangou R."/>
            <person name="Klaenhammer T.R."/>
            <person name="Caufield P.W."/>
            <person name="Cui Y."/>
            <person name="Zhang H."/>
            <person name="O'Toole P.W."/>
        </authorList>
    </citation>
    <scope>NUCLEOTIDE SEQUENCE [LARGE SCALE GENOMIC DNA]</scope>
    <source>
        <strain evidence="4 5">DSM 20452</strain>
    </source>
</reference>
<feature type="transmembrane region" description="Helical" evidence="2">
    <location>
        <begin position="173"/>
        <end position="188"/>
    </location>
</feature>
<gene>
    <name evidence="4" type="ORF">FC48_GL001171</name>
</gene>
<dbReference type="Pfam" id="PF02517">
    <property type="entry name" value="Rce1-like"/>
    <property type="match status" value="1"/>
</dbReference>
<evidence type="ECO:0000313" key="5">
    <source>
        <dbReference type="Proteomes" id="UP000051612"/>
    </source>
</evidence>
<keyword evidence="4" id="KW-0378">Hydrolase</keyword>
<dbReference type="RefSeq" id="WP_056959874.1">
    <property type="nucleotide sequence ID" value="NZ_AYYN01000152.1"/>
</dbReference>
<feature type="transmembrane region" description="Helical" evidence="2">
    <location>
        <begin position="33"/>
        <end position="54"/>
    </location>
</feature>
<dbReference type="GO" id="GO:0006508">
    <property type="term" value="P:proteolysis"/>
    <property type="evidence" value="ECO:0007669"/>
    <property type="project" value="UniProtKB-KW"/>
</dbReference>
<feature type="transmembrane region" description="Helical" evidence="2">
    <location>
        <begin position="7"/>
        <end position="27"/>
    </location>
</feature>
<dbReference type="InterPro" id="IPR052710">
    <property type="entry name" value="CAAX_protease"/>
</dbReference>
<dbReference type="PANTHER" id="PTHR36435">
    <property type="entry name" value="SLR1288 PROTEIN"/>
    <property type="match status" value="1"/>
</dbReference>
<evidence type="ECO:0000256" key="2">
    <source>
        <dbReference type="SAM" id="Phobius"/>
    </source>
</evidence>
<keyword evidence="2" id="KW-0812">Transmembrane</keyword>
<evidence type="ECO:0000259" key="3">
    <source>
        <dbReference type="Pfam" id="PF02517"/>
    </source>
</evidence>
<comment type="similarity">
    <text evidence="1">Belongs to the UPF0177 family.</text>
</comment>
<dbReference type="InterPro" id="IPR003675">
    <property type="entry name" value="Rce1/LyrA-like_dom"/>
</dbReference>
<dbReference type="EMBL" id="AYYN01000152">
    <property type="protein sequence ID" value="KRM73146.1"/>
    <property type="molecule type" value="Genomic_DNA"/>
</dbReference>
<protein>
    <submittedName>
        <fullName evidence="4">CAAX family protease</fullName>
    </submittedName>
</protein>
<feature type="transmembrane region" description="Helical" evidence="2">
    <location>
        <begin position="143"/>
        <end position="167"/>
    </location>
</feature>
<keyword evidence="4" id="KW-0645">Protease</keyword>
<feature type="transmembrane region" description="Helical" evidence="2">
    <location>
        <begin position="75"/>
        <end position="92"/>
    </location>
</feature>
<feature type="domain" description="CAAX prenyl protease 2/Lysostaphin resistance protein A-like" evidence="3">
    <location>
        <begin position="122"/>
        <end position="206"/>
    </location>
</feature>
<keyword evidence="2" id="KW-0472">Membrane</keyword>
<organism evidence="4 5">
    <name type="scientific">Ligilactobacillus murinus DSM 20452 = NBRC 14221</name>
    <dbReference type="NCBI Taxonomy" id="1423772"/>
    <lineage>
        <taxon>Bacteria</taxon>
        <taxon>Bacillati</taxon>
        <taxon>Bacillota</taxon>
        <taxon>Bacilli</taxon>
        <taxon>Lactobacillales</taxon>
        <taxon>Lactobacillaceae</taxon>
        <taxon>Ligilactobacillus</taxon>
    </lineage>
</organism>